<proteinExistence type="inferred from homology"/>
<dbReference type="GO" id="GO:0004743">
    <property type="term" value="F:pyruvate kinase activity"/>
    <property type="evidence" value="ECO:0007669"/>
    <property type="project" value="UniProtKB-EC"/>
</dbReference>
<accession>A0A6G1SPC7</accession>
<keyword evidence="6 15" id="KW-0808">Transferase</keyword>
<feature type="domain" description="Pyruvate kinase C-terminal" evidence="18">
    <location>
        <begin position="639"/>
        <end position="755"/>
    </location>
</feature>
<dbReference type="GO" id="GO:0016301">
    <property type="term" value="F:kinase activity"/>
    <property type="evidence" value="ECO:0007669"/>
    <property type="project" value="UniProtKB-KW"/>
</dbReference>
<feature type="compositionally biased region" description="Low complexity" evidence="16">
    <location>
        <begin position="225"/>
        <end position="246"/>
    </location>
</feature>
<dbReference type="GO" id="GO:0030955">
    <property type="term" value="F:potassium ion binding"/>
    <property type="evidence" value="ECO:0007669"/>
    <property type="project" value="InterPro"/>
</dbReference>
<evidence type="ECO:0000256" key="1">
    <source>
        <dbReference type="ARBA" id="ARBA00001946"/>
    </source>
</evidence>
<dbReference type="Pfam" id="PF00224">
    <property type="entry name" value="PK"/>
    <property type="match status" value="1"/>
</dbReference>
<evidence type="ECO:0000256" key="6">
    <source>
        <dbReference type="ARBA" id="ARBA00022679"/>
    </source>
</evidence>
<dbReference type="EC" id="2.7.1.40" evidence="5 15"/>
<evidence type="ECO:0000256" key="11">
    <source>
        <dbReference type="ARBA" id="ARBA00022842"/>
    </source>
</evidence>
<dbReference type="EMBL" id="GGYP01007487">
    <property type="protein sequence ID" value="MDE52258.1"/>
    <property type="molecule type" value="Transcribed_RNA"/>
</dbReference>
<keyword evidence="14 19" id="KW-0670">Pyruvate</keyword>
<evidence type="ECO:0000256" key="10">
    <source>
        <dbReference type="ARBA" id="ARBA00022840"/>
    </source>
</evidence>
<comment type="cofactor">
    <cofactor evidence="2">
        <name>K(+)</name>
        <dbReference type="ChEBI" id="CHEBI:29103"/>
    </cofactor>
</comment>
<evidence type="ECO:0000256" key="5">
    <source>
        <dbReference type="ARBA" id="ARBA00012142"/>
    </source>
</evidence>
<dbReference type="SUPFAM" id="SSF50800">
    <property type="entry name" value="PK beta-barrel domain-like"/>
    <property type="match status" value="1"/>
</dbReference>
<dbReference type="SUPFAM" id="SSF52935">
    <property type="entry name" value="PK C-terminal domain-like"/>
    <property type="match status" value="1"/>
</dbReference>
<evidence type="ECO:0000256" key="7">
    <source>
        <dbReference type="ARBA" id="ARBA00022723"/>
    </source>
</evidence>
<dbReference type="InterPro" id="IPR015793">
    <property type="entry name" value="Pyrv_Knase_brl"/>
</dbReference>
<dbReference type="InterPro" id="IPR040442">
    <property type="entry name" value="Pyrv_kinase-like_dom_sf"/>
</dbReference>
<evidence type="ECO:0000256" key="13">
    <source>
        <dbReference type="ARBA" id="ARBA00023152"/>
    </source>
</evidence>
<dbReference type="Gene3D" id="3.40.1380.20">
    <property type="entry name" value="Pyruvate kinase, C-terminal domain"/>
    <property type="match status" value="1"/>
</dbReference>
<feature type="compositionally biased region" description="Polar residues" evidence="16">
    <location>
        <begin position="140"/>
        <end position="153"/>
    </location>
</feature>
<dbReference type="InterPro" id="IPR018209">
    <property type="entry name" value="Pyrv_Knase_AS"/>
</dbReference>
<keyword evidence="10" id="KW-0067">ATP-binding</keyword>
<evidence type="ECO:0000256" key="12">
    <source>
        <dbReference type="ARBA" id="ARBA00022958"/>
    </source>
</evidence>
<feature type="compositionally biased region" description="Basic and acidic residues" evidence="16">
    <location>
        <begin position="41"/>
        <end position="57"/>
    </location>
</feature>
<feature type="compositionally biased region" description="Low complexity" evidence="16">
    <location>
        <begin position="30"/>
        <end position="40"/>
    </location>
</feature>
<feature type="compositionally biased region" description="Polar residues" evidence="16">
    <location>
        <begin position="188"/>
        <end position="224"/>
    </location>
</feature>
<evidence type="ECO:0000256" key="14">
    <source>
        <dbReference type="ARBA" id="ARBA00023317"/>
    </source>
</evidence>
<dbReference type="PRINTS" id="PR01050">
    <property type="entry name" value="PYRUVTKNASE"/>
</dbReference>
<dbReference type="InterPro" id="IPR001697">
    <property type="entry name" value="Pyr_Knase"/>
</dbReference>
<evidence type="ECO:0000256" key="4">
    <source>
        <dbReference type="ARBA" id="ARBA00008663"/>
    </source>
</evidence>
<keyword evidence="11 15" id="KW-0460">Magnesium</keyword>
<evidence type="ECO:0000259" key="18">
    <source>
        <dbReference type="Pfam" id="PF02887"/>
    </source>
</evidence>
<dbReference type="GO" id="GO:0000287">
    <property type="term" value="F:magnesium ion binding"/>
    <property type="evidence" value="ECO:0007669"/>
    <property type="project" value="InterPro"/>
</dbReference>
<dbReference type="GO" id="GO:0005524">
    <property type="term" value="F:ATP binding"/>
    <property type="evidence" value="ECO:0007669"/>
    <property type="project" value="UniProtKB-KW"/>
</dbReference>
<name>A0A6G1SPC7_9ACAR</name>
<evidence type="ECO:0000313" key="19">
    <source>
        <dbReference type="EMBL" id="MDE52258.1"/>
    </source>
</evidence>
<dbReference type="InterPro" id="IPR015795">
    <property type="entry name" value="Pyrv_Knase_C"/>
</dbReference>
<comment type="cofactor">
    <cofactor evidence="1">
        <name>Mg(2+)</name>
        <dbReference type="ChEBI" id="CHEBI:18420"/>
    </cofactor>
</comment>
<evidence type="ECO:0000256" key="8">
    <source>
        <dbReference type="ARBA" id="ARBA00022741"/>
    </source>
</evidence>
<evidence type="ECO:0000256" key="15">
    <source>
        <dbReference type="RuleBase" id="RU000504"/>
    </source>
</evidence>
<dbReference type="Pfam" id="PF02887">
    <property type="entry name" value="PK_C"/>
    <property type="match status" value="1"/>
</dbReference>
<feature type="domain" description="Pyruvate kinase barrel" evidence="17">
    <location>
        <begin position="269"/>
        <end position="603"/>
    </location>
</feature>
<dbReference type="AlphaFoldDB" id="A0A6G1SPC7"/>
<dbReference type="InterPro" id="IPR036918">
    <property type="entry name" value="Pyrv_Knase_C_sf"/>
</dbReference>
<evidence type="ECO:0000256" key="9">
    <source>
        <dbReference type="ARBA" id="ARBA00022777"/>
    </source>
</evidence>
<gene>
    <name evidence="19" type="primary">PKM2</name>
    <name evidence="19" type="ORF">g.15008</name>
</gene>
<dbReference type="Gene3D" id="3.20.20.60">
    <property type="entry name" value="Phosphoenolpyruvate-binding domains"/>
    <property type="match status" value="1"/>
</dbReference>
<keyword evidence="7" id="KW-0479">Metal-binding</keyword>
<feature type="compositionally biased region" description="Low complexity" evidence="16">
    <location>
        <begin position="58"/>
        <end position="71"/>
    </location>
</feature>
<dbReference type="UniPathway" id="UPA00109">
    <property type="reaction ID" value="UER00188"/>
</dbReference>
<sequence>MKSQDSDEALSPPRSVAASKLAGAGGGGQEQQQQPTTKGQNKSEGKKQQKQEQENRGKQQQQHQQQQQPQKHQPKDKPKSISPGAANASQKKSKTKSRSKRKSSGSASPKSPRDTSAAAKRATLSPSSSPAQPASPKSPNINIKQSKSTTIAQPTSKATPSPLPSPTSSSSSTPSPSSASKALKAAANTITKTMSRHNSPVRQQGQSTPSSNGQHAPQVASSKQLKTTTTNDLNNNTAATNKNNNNKMAQSTLAHMSNLRIDSSVASSRLTGIICTIGPASKQIDTLIEMMKKGMNIARLNFSHGSHEYHAGTIEAVRQAVKRYSDQENIPMHPVGIALDTKGPEIRTGLLEAGGATCEIELVRGKQINVTIGQEFAEKCSAENLYVDYANIVKVVKPGNRIYVDDGLISLLVENVQSDHIVCKIENGGKLGSRKGVNLPGVAVDLPAVSEKDKKDLLFGVEQQVDMIFASFIRSAEGVKEIRQLLGDRGKSILIISKIENHEGVKRIDEIIEASDGIMVARGDLGIEIPPEKVFLAQKMIISKCSMAGKPVICATQMLESMISKPRPTRAESSDVANAVLDGADCVMLSGETAKGDYPIEAVHMMHKVALEAEAAMYTSSIFTELSLMTPSPCDPSTAIALAAVSAAMKLPAGAIIALTTTGQTAQQLSKYKPRCPIIAISRNAQTTRQGHLWRGILPLLYSSPKLDDWSQDVDARVNAGIALGLARGLLRQGDHVIVITGWRRGPGSTNTMRIQTVS</sequence>
<dbReference type="NCBIfam" id="NF004978">
    <property type="entry name" value="PRK06354.1"/>
    <property type="match status" value="1"/>
</dbReference>
<comment type="similarity">
    <text evidence="4 15">Belongs to the pyruvate kinase family.</text>
</comment>
<dbReference type="Gene3D" id="2.40.33.10">
    <property type="entry name" value="PK beta-barrel domain-like"/>
    <property type="match status" value="1"/>
</dbReference>
<feature type="compositionally biased region" description="Low complexity" evidence="16">
    <location>
        <begin position="154"/>
        <end position="187"/>
    </location>
</feature>
<feature type="region of interest" description="Disordered" evidence="16">
    <location>
        <begin position="1"/>
        <end position="246"/>
    </location>
</feature>
<dbReference type="NCBIfam" id="TIGR01064">
    <property type="entry name" value="pyruv_kin"/>
    <property type="match status" value="1"/>
</dbReference>
<evidence type="ECO:0000256" key="3">
    <source>
        <dbReference type="ARBA" id="ARBA00004997"/>
    </source>
</evidence>
<keyword evidence="12" id="KW-0630">Potassium</keyword>
<dbReference type="InterPro" id="IPR015813">
    <property type="entry name" value="Pyrv/PenolPyrv_kinase-like_dom"/>
</dbReference>
<keyword evidence="8" id="KW-0547">Nucleotide-binding</keyword>
<evidence type="ECO:0000256" key="2">
    <source>
        <dbReference type="ARBA" id="ARBA00001958"/>
    </source>
</evidence>
<comment type="pathway">
    <text evidence="3 15">Carbohydrate degradation; glycolysis; pyruvate from D-glyceraldehyde 3-phosphate: step 5/5.</text>
</comment>
<dbReference type="NCBIfam" id="NF004491">
    <property type="entry name" value="PRK05826.1"/>
    <property type="match status" value="1"/>
</dbReference>
<feature type="compositionally biased region" description="Low complexity" evidence="16">
    <location>
        <begin position="125"/>
        <end position="139"/>
    </location>
</feature>
<dbReference type="FunFam" id="3.40.1380.20:FF:000001">
    <property type="entry name" value="Pyruvate kinase"/>
    <property type="match status" value="1"/>
</dbReference>
<comment type="catalytic activity">
    <reaction evidence="15">
        <text>pyruvate + ATP = phosphoenolpyruvate + ADP + H(+)</text>
        <dbReference type="Rhea" id="RHEA:18157"/>
        <dbReference type="ChEBI" id="CHEBI:15361"/>
        <dbReference type="ChEBI" id="CHEBI:15378"/>
        <dbReference type="ChEBI" id="CHEBI:30616"/>
        <dbReference type="ChEBI" id="CHEBI:58702"/>
        <dbReference type="ChEBI" id="CHEBI:456216"/>
        <dbReference type="EC" id="2.7.1.40"/>
    </reaction>
</comment>
<reference evidence="19" key="1">
    <citation type="submission" date="2018-10" db="EMBL/GenBank/DDBJ databases">
        <title>Transcriptome assembly of Aceria tosichella (Wheat curl mite) Type 2.</title>
        <authorList>
            <person name="Scully E.D."/>
            <person name="Geib S.M."/>
            <person name="Palmer N.A."/>
            <person name="Gupta A.K."/>
            <person name="Sarath G."/>
            <person name="Tatineni S."/>
        </authorList>
    </citation>
    <scope>NUCLEOTIDE SEQUENCE</scope>
    <source>
        <strain evidence="19">LincolnNE</strain>
    </source>
</reference>
<feature type="compositionally biased region" description="Basic residues" evidence="16">
    <location>
        <begin position="91"/>
        <end position="103"/>
    </location>
</feature>
<organism evidence="19">
    <name type="scientific">Aceria tosichella</name>
    <name type="common">wheat curl mite</name>
    <dbReference type="NCBI Taxonomy" id="561515"/>
    <lineage>
        <taxon>Eukaryota</taxon>
        <taxon>Metazoa</taxon>
        <taxon>Ecdysozoa</taxon>
        <taxon>Arthropoda</taxon>
        <taxon>Chelicerata</taxon>
        <taxon>Arachnida</taxon>
        <taxon>Acari</taxon>
        <taxon>Acariformes</taxon>
        <taxon>Trombidiformes</taxon>
        <taxon>Prostigmata</taxon>
        <taxon>Eupodina</taxon>
        <taxon>Eriophyoidea</taxon>
        <taxon>Eriophyidae</taxon>
        <taxon>Eriophyinae</taxon>
        <taxon>Aceriini</taxon>
        <taxon>Aceria</taxon>
    </lineage>
</organism>
<dbReference type="CDD" id="cd00288">
    <property type="entry name" value="Pyruvate_Kinase"/>
    <property type="match status" value="1"/>
</dbReference>
<dbReference type="SUPFAM" id="SSF51621">
    <property type="entry name" value="Phosphoenolpyruvate/pyruvate domain"/>
    <property type="match status" value="1"/>
</dbReference>
<dbReference type="PANTHER" id="PTHR11817">
    <property type="entry name" value="PYRUVATE KINASE"/>
    <property type="match status" value="1"/>
</dbReference>
<protein>
    <recommendedName>
        <fullName evidence="5 15">Pyruvate kinase</fullName>
        <ecNumber evidence="5 15">2.7.1.40</ecNumber>
    </recommendedName>
</protein>
<evidence type="ECO:0000259" key="17">
    <source>
        <dbReference type="Pfam" id="PF00224"/>
    </source>
</evidence>
<keyword evidence="13 15" id="KW-0324">Glycolysis</keyword>
<dbReference type="InterPro" id="IPR015806">
    <property type="entry name" value="Pyrv_Knase_insert_dom_sf"/>
</dbReference>
<dbReference type="FunFam" id="2.40.33.10:FF:000023">
    <property type="entry name" value="Pyruvate kinase PKM"/>
    <property type="match status" value="1"/>
</dbReference>
<dbReference type="FunFam" id="3.20.20.60:FF:000025">
    <property type="entry name" value="Pyruvate kinase"/>
    <property type="match status" value="1"/>
</dbReference>
<evidence type="ECO:0000256" key="16">
    <source>
        <dbReference type="SAM" id="MobiDB-lite"/>
    </source>
</evidence>
<dbReference type="PROSITE" id="PS00110">
    <property type="entry name" value="PYRUVATE_KINASE"/>
    <property type="match status" value="1"/>
</dbReference>
<dbReference type="InterPro" id="IPR011037">
    <property type="entry name" value="Pyrv_Knase-like_insert_dom_sf"/>
</dbReference>
<keyword evidence="9 15" id="KW-0418">Kinase</keyword>